<dbReference type="AlphaFoldDB" id="A0A4Q0T6S7"/>
<keyword evidence="2" id="KW-1185">Reference proteome</keyword>
<reference evidence="1 2" key="1">
    <citation type="submission" date="2018-11" db="EMBL/GenBank/DDBJ databases">
        <authorList>
            <person name="Mardanov A.V."/>
            <person name="Ravin N.V."/>
            <person name="Dedysh S.N."/>
        </authorList>
    </citation>
    <scope>NUCLEOTIDE SEQUENCE [LARGE SCALE GENOMIC DNA]</scope>
    <source>
        <strain evidence="1 2">AF10</strain>
    </source>
</reference>
<dbReference type="RefSeq" id="WP_128911536.1">
    <property type="nucleotide sequence ID" value="NZ_RDSM01000001.1"/>
</dbReference>
<name>A0A4Q0T6S7_9BACT</name>
<sequence length="1032" mass="109448">MPTEVSHSFTLDAGIFTTTSLTLAASTDANALEAVATNSKFPDGDITLGHISLAADTGQVSLNPASVGGASVSFDLTASAQSGIGVYGSVSSAIQALSLANPPSFTIPDKAGQRYLLIDAGYAVSASGTGTVPVGMLGSASFGVNAKHDALLALVHSFDPNESADNVLQDAFSSLRLPRHVAFNGHDVNIQPGTWLIVETDGSFVFTLATNLGWNMSYAKELSILGVTHDLSARIDASISANLGFSVSGKYLLAVGREDTSDVVRLQLWKQASKGLNFGFNVNVGIQGADPQLPTDLGDFIKSIFGVHGLQVLNDLKMWTDPTQDLGKQIAGLADQTALDLLKSSTGIDPATEFDKAKQVVTNALNTWTNLPAKLSSMLWTYLDKLAGNQVPDDFKTFLTDLANPTTGADALAKILQNATFGDTPEGQFLEAVADKGLLALSNEIAPVSKVAGQVLDILNGGLIAKLQAFINQKLDLAQITAAVNAASFDKIDQWLQNRLANFLDKTLALAALKDIQTAINSLETKAESIYTKTVQALTKRYSIDFATVYQNATTDTALLDVNFDLSNADASQLYKDVMSGNGLELLLTKSTTGVTLNQATLTHEIKRNSSVDLHMPFFDFTSTSVNDTIVTLTAEDQGGRVLLYQVSSSDTETVANRMMSQLSILASLTVDASGQPRLDTEGSIAYEMLQAKAGMRPADMEARTTAFIHNYLSGLFSGGDSSIRGFYTDLDIALTAATHTQSNLLGDVALSMQLSLPANLLSGWLEPRTTSLVPDQMTLSRSLQAAWRSILPTLYLQDLGQYQRNETIAALLVWSSLPVSTDISFTSPTINKFNMDRQTFWDWPNVDLRRAIAADPHTIATLGAKLSAIQAELAAAGNSNASSFAPSMASQFVQLALNSTGDTFFQSLLYTEAEIIDGATKALKSAAGSLKTAATAPTEAIKLLASFTSSLTDTFNNRVNSVYSGVSGRVVGPMLFVEASAALGSTGTRPSALMNLYALNQGHTFDLGTFITGSLPAQSQVALTQTLVGLQ</sequence>
<evidence type="ECO:0000313" key="2">
    <source>
        <dbReference type="Proteomes" id="UP000289437"/>
    </source>
</evidence>
<evidence type="ECO:0000313" key="1">
    <source>
        <dbReference type="EMBL" id="RXH57356.1"/>
    </source>
</evidence>
<organism evidence="1 2">
    <name type="scientific">Granulicella sibirica</name>
    <dbReference type="NCBI Taxonomy" id="2479048"/>
    <lineage>
        <taxon>Bacteria</taxon>
        <taxon>Pseudomonadati</taxon>
        <taxon>Acidobacteriota</taxon>
        <taxon>Terriglobia</taxon>
        <taxon>Terriglobales</taxon>
        <taxon>Acidobacteriaceae</taxon>
        <taxon>Granulicella</taxon>
    </lineage>
</organism>
<comment type="caution">
    <text evidence="1">The sequence shown here is derived from an EMBL/GenBank/DDBJ whole genome shotgun (WGS) entry which is preliminary data.</text>
</comment>
<accession>A0A4Q0T6S7</accession>
<gene>
    <name evidence="1" type="ORF">GRAN_0666</name>
</gene>
<protein>
    <submittedName>
        <fullName evidence="1">Uncharacterized protein</fullName>
    </submittedName>
</protein>
<proteinExistence type="predicted"/>
<reference evidence="2" key="2">
    <citation type="submission" date="2019-02" db="EMBL/GenBank/DDBJ databases">
        <title>Granulicella sibirica sp. nov., a psychrotolerant acidobacterium isolated from an organic soil layer in forested tundra, West Siberia.</title>
        <authorList>
            <person name="Oshkin I.Y."/>
            <person name="Kulichevskaya I.S."/>
            <person name="Rijpstra W.I.C."/>
            <person name="Sinninghe Damste J.S."/>
            <person name="Rakitin A.L."/>
            <person name="Ravin N.V."/>
            <person name="Dedysh S.N."/>
        </authorList>
    </citation>
    <scope>NUCLEOTIDE SEQUENCE [LARGE SCALE GENOMIC DNA]</scope>
    <source>
        <strain evidence="2">AF10</strain>
    </source>
</reference>
<dbReference type="Proteomes" id="UP000289437">
    <property type="component" value="Unassembled WGS sequence"/>
</dbReference>
<dbReference type="EMBL" id="RDSM01000001">
    <property type="protein sequence ID" value="RXH57356.1"/>
    <property type="molecule type" value="Genomic_DNA"/>
</dbReference>